<comment type="catalytic activity">
    <reaction evidence="1 5">
        <text>[protein]-peptidylproline (omega=180) = [protein]-peptidylproline (omega=0)</text>
        <dbReference type="Rhea" id="RHEA:16237"/>
        <dbReference type="Rhea" id="RHEA-COMP:10747"/>
        <dbReference type="Rhea" id="RHEA-COMP:10748"/>
        <dbReference type="ChEBI" id="CHEBI:83833"/>
        <dbReference type="ChEBI" id="CHEBI:83834"/>
        <dbReference type="EC" id="5.2.1.8"/>
    </reaction>
</comment>
<name>A0A7S3HKF9_9STRA</name>
<dbReference type="Gene3D" id="3.10.50.40">
    <property type="match status" value="1"/>
</dbReference>
<keyword evidence="4 5" id="KW-0413">Isomerase</keyword>
<gene>
    <name evidence="8" type="ORF">SELO1098_LOCUS26895</name>
</gene>
<organism evidence="8">
    <name type="scientific">Spumella elongata</name>
    <dbReference type="NCBI Taxonomy" id="89044"/>
    <lineage>
        <taxon>Eukaryota</taxon>
        <taxon>Sar</taxon>
        <taxon>Stramenopiles</taxon>
        <taxon>Ochrophyta</taxon>
        <taxon>Chrysophyceae</taxon>
        <taxon>Chromulinales</taxon>
        <taxon>Chromulinaceae</taxon>
        <taxon>Spumella</taxon>
    </lineage>
</organism>
<evidence type="ECO:0000259" key="7">
    <source>
        <dbReference type="PROSITE" id="PS50059"/>
    </source>
</evidence>
<evidence type="ECO:0000313" key="8">
    <source>
        <dbReference type="EMBL" id="CAE0298041.1"/>
    </source>
</evidence>
<evidence type="ECO:0000256" key="4">
    <source>
        <dbReference type="ARBA" id="ARBA00023235"/>
    </source>
</evidence>
<dbReference type="FunFam" id="3.10.50.40:FF:000006">
    <property type="entry name" value="Peptidyl-prolyl cis-trans isomerase"/>
    <property type="match status" value="1"/>
</dbReference>
<dbReference type="AlphaFoldDB" id="A0A7S3HKF9"/>
<evidence type="ECO:0000256" key="5">
    <source>
        <dbReference type="PROSITE-ProRule" id="PRU00277"/>
    </source>
</evidence>
<keyword evidence="3 5" id="KW-0697">Rotamase</keyword>
<dbReference type="Pfam" id="PF00254">
    <property type="entry name" value="FKBP_C"/>
    <property type="match status" value="1"/>
</dbReference>
<sequence>MKAKDVKEREKVKKIETEFNVKILKPGDAVNYPKQGDSVSVHYSGYLEDGTCFDDSYQRGQPVFFVLGAEQVLRGWEMVLPILSRGERARIVLQPEFAYGDKGYPPIIPPKAVLTFEIELLTFSSQGTAERKTREKKAKADALAQQKAAERLK</sequence>
<dbReference type="EMBL" id="HBIC01052523">
    <property type="protein sequence ID" value="CAE0298041.1"/>
    <property type="molecule type" value="Transcribed_RNA"/>
</dbReference>
<reference evidence="8" key="1">
    <citation type="submission" date="2021-01" db="EMBL/GenBank/DDBJ databases">
        <authorList>
            <person name="Corre E."/>
            <person name="Pelletier E."/>
            <person name="Niang G."/>
            <person name="Scheremetjew M."/>
            <person name="Finn R."/>
            <person name="Kale V."/>
            <person name="Holt S."/>
            <person name="Cochrane G."/>
            <person name="Meng A."/>
            <person name="Brown T."/>
            <person name="Cohen L."/>
        </authorList>
    </citation>
    <scope>NUCLEOTIDE SEQUENCE</scope>
    <source>
        <strain evidence="8">CCAP 955/1</strain>
    </source>
</reference>
<feature type="region of interest" description="Disordered" evidence="6">
    <location>
        <begin position="127"/>
        <end position="153"/>
    </location>
</feature>
<accession>A0A7S3HKF9</accession>
<dbReference type="EC" id="5.2.1.8" evidence="2 5"/>
<dbReference type="PROSITE" id="PS50059">
    <property type="entry name" value="FKBP_PPIASE"/>
    <property type="match status" value="1"/>
</dbReference>
<evidence type="ECO:0000256" key="6">
    <source>
        <dbReference type="SAM" id="MobiDB-lite"/>
    </source>
</evidence>
<proteinExistence type="predicted"/>
<dbReference type="PANTHER" id="PTHR10516">
    <property type="entry name" value="PEPTIDYL-PROLYL CIS-TRANS ISOMERASE"/>
    <property type="match status" value="1"/>
</dbReference>
<dbReference type="GO" id="GO:0003755">
    <property type="term" value="F:peptidyl-prolyl cis-trans isomerase activity"/>
    <property type="evidence" value="ECO:0007669"/>
    <property type="project" value="UniProtKB-KW"/>
</dbReference>
<feature type="domain" description="PPIase FKBP-type" evidence="7">
    <location>
        <begin position="36"/>
        <end position="124"/>
    </location>
</feature>
<dbReference type="InterPro" id="IPR050689">
    <property type="entry name" value="FKBP-type_PPIase"/>
</dbReference>
<evidence type="ECO:0000256" key="3">
    <source>
        <dbReference type="ARBA" id="ARBA00023110"/>
    </source>
</evidence>
<dbReference type="SUPFAM" id="SSF54534">
    <property type="entry name" value="FKBP-like"/>
    <property type="match status" value="1"/>
</dbReference>
<evidence type="ECO:0000256" key="1">
    <source>
        <dbReference type="ARBA" id="ARBA00000971"/>
    </source>
</evidence>
<dbReference type="InterPro" id="IPR046357">
    <property type="entry name" value="PPIase_dom_sf"/>
</dbReference>
<dbReference type="GO" id="GO:0005737">
    <property type="term" value="C:cytoplasm"/>
    <property type="evidence" value="ECO:0007669"/>
    <property type="project" value="TreeGrafter"/>
</dbReference>
<protein>
    <recommendedName>
        <fullName evidence="2 5">peptidylprolyl isomerase</fullName>
        <ecNumber evidence="2 5">5.2.1.8</ecNumber>
    </recommendedName>
</protein>
<dbReference type="InterPro" id="IPR001179">
    <property type="entry name" value="PPIase_FKBP_dom"/>
</dbReference>
<dbReference type="PANTHER" id="PTHR10516:SF443">
    <property type="entry name" value="FK506-BINDING PROTEIN 59-RELATED"/>
    <property type="match status" value="1"/>
</dbReference>
<evidence type="ECO:0000256" key="2">
    <source>
        <dbReference type="ARBA" id="ARBA00013194"/>
    </source>
</evidence>